<dbReference type="AlphaFoldDB" id="A0A7J4JGB6"/>
<evidence type="ECO:0000256" key="1">
    <source>
        <dbReference type="ARBA" id="ARBA00001554"/>
    </source>
</evidence>
<dbReference type="Gene3D" id="3.30.1360.20">
    <property type="entry name" value="Transcriptional coactivator/pterin dehydratase"/>
    <property type="match status" value="1"/>
</dbReference>
<dbReference type="NCBIfam" id="NF002017">
    <property type="entry name" value="PRK00823.1-2"/>
    <property type="match status" value="1"/>
</dbReference>
<evidence type="ECO:0000313" key="7">
    <source>
        <dbReference type="Proteomes" id="UP000564964"/>
    </source>
</evidence>
<dbReference type="HAMAP" id="MF_00434">
    <property type="entry name" value="Pterin_4_alpha"/>
    <property type="match status" value="1"/>
</dbReference>
<dbReference type="Proteomes" id="UP000564964">
    <property type="component" value="Unassembled WGS sequence"/>
</dbReference>
<dbReference type="GO" id="GO:0008124">
    <property type="term" value="F:4-alpha-hydroxytetrahydrobiopterin dehydratase activity"/>
    <property type="evidence" value="ECO:0007669"/>
    <property type="project" value="UniProtKB-UniRule"/>
</dbReference>
<evidence type="ECO:0000256" key="3">
    <source>
        <dbReference type="ARBA" id="ARBA00023239"/>
    </source>
</evidence>
<comment type="caution">
    <text evidence="5">The sequence shown here is derived from an EMBL/GenBank/DDBJ whole genome shotgun (WGS) entry which is preliminary data.</text>
</comment>
<dbReference type="Pfam" id="PF01329">
    <property type="entry name" value="Pterin_4a"/>
    <property type="match status" value="1"/>
</dbReference>
<dbReference type="CDD" id="cd00913">
    <property type="entry name" value="PCD_DCoH_subfamily_a"/>
    <property type="match status" value="1"/>
</dbReference>
<dbReference type="PANTHER" id="PTHR12599">
    <property type="entry name" value="PTERIN-4-ALPHA-CARBINOLAMINE DEHYDRATASE"/>
    <property type="match status" value="1"/>
</dbReference>
<gene>
    <name evidence="5" type="ORF">HA252_05340</name>
    <name evidence="6" type="ORF">J4203_03940</name>
</gene>
<name>A0A7J4JGB6_9ARCH</name>
<sequence>MDLASKRCKPCEGGVKPFTEAQARFYHAELGTWDLGPDAKSISRAFKFKDFKENMAFVNKVAELAESEGHHPDMEVKWNRLTLRLSSHAIGGLSENDFVLAAKIDALQQTTAFK</sequence>
<accession>A0A7J4JGB6</accession>
<comment type="catalytic activity">
    <reaction evidence="1 4">
        <text>(4aS,6R)-4a-hydroxy-L-erythro-5,6,7,8-tetrahydrobiopterin = (6R)-L-erythro-6,7-dihydrobiopterin + H2O</text>
        <dbReference type="Rhea" id="RHEA:11920"/>
        <dbReference type="ChEBI" id="CHEBI:15377"/>
        <dbReference type="ChEBI" id="CHEBI:15642"/>
        <dbReference type="ChEBI" id="CHEBI:43120"/>
        <dbReference type="EC" id="4.2.1.96"/>
    </reaction>
</comment>
<evidence type="ECO:0000313" key="5">
    <source>
        <dbReference type="EMBL" id="HIH16803.1"/>
    </source>
</evidence>
<dbReference type="Proteomes" id="UP000678237">
    <property type="component" value="Unassembled WGS sequence"/>
</dbReference>
<dbReference type="SUPFAM" id="SSF55248">
    <property type="entry name" value="PCD-like"/>
    <property type="match status" value="1"/>
</dbReference>
<keyword evidence="3 4" id="KW-0456">Lyase</keyword>
<reference evidence="6" key="3">
    <citation type="submission" date="2021-05" db="EMBL/GenBank/DDBJ databases">
        <title>Protein family content uncovers lineage relationships and bacterial pathway maintenance mechanisms in DPANN archaea.</title>
        <authorList>
            <person name="Castelle C.J."/>
            <person name="Meheust R."/>
            <person name="Jaffe A.L."/>
            <person name="Seitz K."/>
            <person name="Gong X."/>
            <person name="Baker B.J."/>
            <person name="Banfield J.F."/>
        </authorList>
    </citation>
    <scope>NUCLEOTIDE SEQUENCE</scope>
    <source>
        <strain evidence="6">RIFCSPLOWO2_01_FULL_58_19</strain>
    </source>
</reference>
<reference evidence="5" key="1">
    <citation type="journal article" date="2020" name="bioRxiv">
        <title>A rank-normalized archaeal taxonomy based on genome phylogeny resolves widespread incomplete and uneven classifications.</title>
        <authorList>
            <person name="Rinke C."/>
            <person name="Chuvochina M."/>
            <person name="Mussig A.J."/>
            <person name="Chaumeil P.-A."/>
            <person name="Waite D.W."/>
            <person name="Whitman W.B."/>
            <person name="Parks D.H."/>
            <person name="Hugenholtz P."/>
        </authorList>
    </citation>
    <scope>NUCLEOTIDE SEQUENCE</scope>
    <source>
        <strain evidence="5">UBA10219</strain>
    </source>
</reference>
<evidence type="ECO:0000313" key="6">
    <source>
        <dbReference type="EMBL" id="MBS3062997.1"/>
    </source>
</evidence>
<proteinExistence type="inferred from homology"/>
<evidence type="ECO:0000256" key="2">
    <source>
        <dbReference type="ARBA" id="ARBA00006472"/>
    </source>
</evidence>
<dbReference type="EMBL" id="JAGVWE010000003">
    <property type="protein sequence ID" value="MBS3062997.1"/>
    <property type="molecule type" value="Genomic_DNA"/>
</dbReference>
<comment type="similarity">
    <text evidence="2 4">Belongs to the pterin-4-alpha-carbinolamine dehydratase family.</text>
</comment>
<organism evidence="5 7">
    <name type="scientific">Candidatus Iainarchaeum sp</name>
    <dbReference type="NCBI Taxonomy" id="3101447"/>
    <lineage>
        <taxon>Archaea</taxon>
        <taxon>Candidatus Iainarchaeota</taxon>
        <taxon>Candidatus Iainarchaeia</taxon>
        <taxon>Candidatus Iainarchaeales</taxon>
        <taxon>Candidatus Iainarchaeaceae</taxon>
        <taxon>Candidatus Iainarchaeum</taxon>
    </lineage>
</organism>
<dbReference type="EC" id="4.2.1.96" evidence="4"/>
<dbReference type="EMBL" id="DUGH01000126">
    <property type="protein sequence ID" value="HIH16803.1"/>
    <property type="molecule type" value="Genomic_DNA"/>
</dbReference>
<protein>
    <recommendedName>
        <fullName evidence="4">Putative pterin-4-alpha-carbinolamine dehydratase</fullName>
        <shortName evidence="4">PHS</shortName>
        <ecNumber evidence="4">4.2.1.96</ecNumber>
    </recommendedName>
    <alternativeName>
        <fullName evidence="4">4-alpha-hydroxy-tetrahydropterin dehydratase</fullName>
    </alternativeName>
    <alternativeName>
        <fullName evidence="4">Pterin carbinolamine dehydratase</fullName>
        <shortName evidence="4">PCD</shortName>
    </alternativeName>
</protein>
<dbReference type="PANTHER" id="PTHR12599:SF0">
    <property type="entry name" value="PTERIN-4-ALPHA-CARBINOLAMINE DEHYDRATASE"/>
    <property type="match status" value="1"/>
</dbReference>
<dbReference type="InterPro" id="IPR001533">
    <property type="entry name" value="Pterin_deHydtase"/>
</dbReference>
<dbReference type="GO" id="GO:0006729">
    <property type="term" value="P:tetrahydrobiopterin biosynthetic process"/>
    <property type="evidence" value="ECO:0007669"/>
    <property type="project" value="InterPro"/>
</dbReference>
<reference evidence="6" key="2">
    <citation type="submission" date="2021-03" db="EMBL/GenBank/DDBJ databases">
        <authorList>
            <person name="Jaffe A."/>
        </authorList>
    </citation>
    <scope>NUCLEOTIDE SEQUENCE</scope>
    <source>
        <strain evidence="6">RIFCSPLOWO2_01_FULL_58_19</strain>
    </source>
</reference>
<dbReference type="InterPro" id="IPR036428">
    <property type="entry name" value="PCD_sf"/>
</dbReference>
<evidence type="ECO:0000256" key="4">
    <source>
        <dbReference type="HAMAP-Rule" id="MF_00434"/>
    </source>
</evidence>